<dbReference type="AlphaFoldDB" id="A0A670JLM7"/>
<evidence type="ECO:0000259" key="2">
    <source>
        <dbReference type="Pfam" id="PF05699"/>
    </source>
</evidence>
<evidence type="ECO:0000256" key="1">
    <source>
        <dbReference type="SAM" id="MobiDB-lite"/>
    </source>
</evidence>
<dbReference type="InterPro" id="IPR008906">
    <property type="entry name" value="HATC_C_dom"/>
</dbReference>
<proteinExistence type="predicted"/>
<reference evidence="4 5" key="1">
    <citation type="journal article" date="2019" name="Proc. Natl. Acad. Sci. U.S.A.">
        <title>Regulatory changes in pterin and carotenoid genes underlie balanced color polymorphisms in the wall lizard.</title>
        <authorList>
            <person name="Andrade P."/>
            <person name="Pinho C."/>
            <person name="Perez I de Lanuza G."/>
            <person name="Afonso S."/>
            <person name="Brejcha J."/>
            <person name="Rubin C.J."/>
            <person name="Wallerman O."/>
            <person name="Pereira P."/>
            <person name="Sabatino S.J."/>
            <person name="Bellati A."/>
            <person name="Pellitteri-Rosa D."/>
            <person name="Bosakova Z."/>
            <person name="Bunikis I."/>
            <person name="Carretero M.A."/>
            <person name="Feiner N."/>
            <person name="Marsik P."/>
            <person name="Pauperio F."/>
            <person name="Salvi D."/>
            <person name="Soler L."/>
            <person name="While G.M."/>
            <person name="Uller T."/>
            <person name="Font E."/>
            <person name="Andersson L."/>
            <person name="Carneiro M."/>
        </authorList>
    </citation>
    <scope>NUCLEOTIDE SEQUENCE</scope>
</reference>
<name>A0A670JLM7_PODMU</name>
<evidence type="ECO:0000259" key="3">
    <source>
        <dbReference type="Pfam" id="PF14291"/>
    </source>
</evidence>
<dbReference type="Ensembl" id="ENSPMRT00000026866.1">
    <property type="protein sequence ID" value="ENSPMRP00000025311.1"/>
    <property type="gene ID" value="ENSPMRG00000016377.1"/>
</dbReference>
<dbReference type="Pfam" id="PF05699">
    <property type="entry name" value="Dimer_Tnp_hAT"/>
    <property type="match status" value="1"/>
</dbReference>
<feature type="domain" description="HAT C-terminal dimerisation" evidence="2">
    <location>
        <begin position="499"/>
        <end position="537"/>
    </location>
</feature>
<feature type="region of interest" description="Disordered" evidence="1">
    <location>
        <begin position="384"/>
        <end position="408"/>
    </location>
</feature>
<dbReference type="SUPFAM" id="SSF53098">
    <property type="entry name" value="Ribonuclease H-like"/>
    <property type="match status" value="1"/>
</dbReference>
<sequence length="563" mass="65370">QWFSNWKKALEKFRLHENTFTHKEGDLKLNSITNRSVASQLNEQLDSDMKKGRLALETIFTTVQFLCRQGLAIRGHEDVNSNFFQLLELRKNDVPELKDWLGRSGYKWTSHDIQNEIIDLLGKSVLRKVLASIKKTEHFSIMVDETSDSSIHEQVSFCIRTVDDSLIINEDFIGLYKTPNTESQTLFSILKDVFARLDLSMDNLRGQCYDGASNMRGKFKGLKKLVLDIQPKARYVHCTAHSLNLAVVDSLRHLTSMRDIMALAKDLINTRQRPSWSMTPLPDSMDYAKLLEFFETFSAEDKTEAGYKCAGYLESMLQFKTYFFLRLYCHAMNPVEDVNEKIQCPHLSVADLEKRYEGLICILNGRRDSFEHFWELCLKEKPSQVDDPSLPRNRRIPKKYENNEASSPHTFKTPKEYYKAIYIEVCETVKQILKNQLSFFKNDLDIERLRLHLNMLADIANKKQLVLKNMRDVREYITQEPAVGEMLCEVVKCIKLLQVVPITTATAERSFSALRRLKSYLRSTMGQKRLNNLAVLQAHRVVLDELDIRPVINDFIFSNPVRR</sequence>
<reference evidence="4" key="3">
    <citation type="submission" date="2025-09" db="UniProtKB">
        <authorList>
            <consortium name="Ensembl"/>
        </authorList>
    </citation>
    <scope>IDENTIFICATION</scope>
</reference>
<organism evidence="4 5">
    <name type="scientific">Podarcis muralis</name>
    <name type="common">Wall lizard</name>
    <name type="synonym">Lacerta muralis</name>
    <dbReference type="NCBI Taxonomy" id="64176"/>
    <lineage>
        <taxon>Eukaryota</taxon>
        <taxon>Metazoa</taxon>
        <taxon>Chordata</taxon>
        <taxon>Craniata</taxon>
        <taxon>Vertebrata</taxon>
        <taxon>Euteleostomi</taxon>
        <taxon>Lepidosauria</taxon>
        <taxon>Squamata</taxon>
        <taxon>Bifurcata</taxon>
        <taxon>Unidentata</taxon>
        <taxon>Episquamata</taxon>
        <taxon>Laterata</taxon>
        <taxon>Lacertibaenia</taxon>
        <taxon>Lacertidae</taxon>
        <taxon>Podarcis</taxon>
    </lineage>
</organism>
<protein>
    <recommendedName>
        <fullName evidence="6">DUF4371 domain-containing protein</fullName>
    </recommendedName>
</protein>
<dbReference type="InterPro" id="IPR025398">
    <property type="entry name" value="DUF4371"/>
</dbReference>
<dbReference type="PANTHER" id="PTHR45749">
    <property type="match status" value="1"/>
</dbReference>
<dbReference type="Pfam" id="PF14291">
    <property type="entry name" value="DUF4371"/>
    <property type="match status" value="1"/>
</dbReference>
<evidence type="ECO:0008006" key="6">
    <source>
        <dbReference type="Google" id="ProtNLM"/>
    </source>
</evidence>
<dbReference type="GO" id="GO:0046983">
    <property type="term" value="F:protein dimerization activity"/>
    <property type="evidence" value="ECO:0007669"/>
    <property type="project" value="InterPro"/>
</dbReference>
<dbReference type="GeneTree" id="ENSGT00940000162068"/>
<feature type="domain" description="DUF4371" evidence="3">
    <location>
        <begin position="33"/>
        <end position="221"/>
    </location>
</feature>
<keyword evidence="5" id="KW-1185">Reference proteome</keyword>
<dbReference type="Proteomes" id="UP000472272">
    <property type="component" value="Chromosome 15"/>
</dbReference>
<reference evidence="4" key="2">
    <citation type="submission" date="2025-08" db="UniProtKB">
        <authorList>
            <consortium name="Ensembl"/>
        </authorList>
    </citation>
    <scope>IDENTIFICATION</scope>
</reference>
<dbReference type="InterPro" id="IPR012337">
    <property type="entry name" value="RNaseH-like_sf"/>
</dbReference>
<evidence type="ECO:0000313" key="4">
    <source>
        <dbReference type="Ensembl" id="ENSPMRP00000025311.1"/>
    </source>
</evidence>
<evidence type="ECO:0000313" key="5">
    <source>
        <dbReference type="Proteomes" id="UP000472272"/>
    </source>
</evidence>
<dbReference type="PANTHER" id="PTHR45749:SF14">
    <property type="entry name" value="TTF-TYPE DOMAIN-CONTAINING PROTEIN"/>
    <property type="match status" value="1"/>
</dbReference>
<accession>A0A670JLM7</accession>